<keyword evidence="3" id="KW-0378">Hydrolase</keyword>
<evidence type="ECO:0000256" key="2">
    <source>
        <dbReference type="ARBA" id="ARBA00022670"/>
    </source>
</evidence>
<dbReference type="Proteomes" id="UP001202328">
    <property type="component" value="Unassembled WGS sequence"/>
</dbReference>
<dbReference type="InterPro" id="IPR038765">
    <property type="entry name" value="Papain-like_cys_pep_sf"/>
</dbReference>
<comment type="similarity">
    <text evidence="1">Belongs to the peptidase C48 family.</text>
</comment>
<feature type="non-terminal residue" evidence="5">
    <location>
        <position position="1"/>
    </location>
</feature>
<dbReference type="GO" id="GO:0006508">
    <property type="term" value="P:proteolysis"/>
    <property type="evidence" value="ECO:0007669"/>
    <property type="project" value="UniProtKB-KW"/>
</dbReference>
<evidence type="ECO:0000256" key="1">
    <source>
        <dbReference type="ARBA" id="ARBA00005234"/>
    </source>
</evidence>
<dbReference type="EMBL" id="JAJJMB010010578">
    <property type="protein sequence ID" value="KAI3907761.1"/>
    <property type="molecule type" value="Genomic_DNA"/>
</dbReference>
<dbReference type="SUPFAM" id="SSF54001">
    <property type="entry name" value="Cysteine proteinases"/>
    <property type="match status" value="1"/>
</dbReference>
<dbReference type="Gene3D" id="3.40.395.10">
    <property type="entry name" value="Adenoviral Proteinase, Chain A"/>
    <property type="match status" value="1"/>
</dbReference>
<evidence type="ECO:0000259" key="4">
    <source>
        <dbReference type="PROSITE" id="PS50600"/>
    </source>
</evidence>
<dbReference type="Pfam" id="PF02902">
    <property type="entry name" value="Peptidase_C48"/>
    <property type="match status" value="1"/>
</dbReference>
<gene>
    <name evidence="5" type="ORF">MKW98_008438</name>
</gene>
<dbReference type="InterPro" id="IPR003653">
    <property type="entry name" value="Peptidase_C48_C"/>
</dbReference>
<evidence type="ECO:0000313" key="6">
    <source>
        <dbReference type="Proteomes" id="UP001202328"/>
    </source>
</evidence>
<keyword evidence="2" id="KW-0645">Protease</keyword>
<name>A0AAD4XDU4_9MAGN</name>
<dbReference type="GO" id="GO:0008234">
    <property type="term" value="F:cysteine-type peptidase activity"/>
    <property type="evidence" value="ECO:0007669"/>
    <property type="project" value="InterPro"/>
</dbReference>
<sequence length="177" mass="20472">FYASNPLYQLASNGVISVPISQIEEGTRKILIPMSRQDVHWTLLVYDCEKGEFHHCNTWEVASKDQCYDDAKRMAYFCLLSINENLMRHDLPLVRKVKLIPYPTPQQGDYPDCALYVMHIMKKLSKEEVNDGVRMSSGDDEQLKVKMQKKRISLACQIISATNPPEQSWKLNGPRYF</sequence>
<evidence type="ECO:0000313" key="5">
    <source>
        <dbReference type="EMBL" id="KAI3907761.1"/>
    </source>
</evidence>
<comment type="caution">
    <text evidence="5">The sequence shown here is derived from an EMBL/GenBank/DDBJ whole genome shotgun (WGS) entry which is preliminary data.</text>
</comment>
<dbReference type="PROSITE" id="PS50600">
    <property type="entry name" value="ULP_PROTEASE"/>
    <property type="match status" value="1"/>
</dbReference>
<protein>
    <recommendedName>
        <fullName evidence="4">Ubiquitin-like protease family profile domain-containing protein</fullName>
    </recommendedName>
</protein>
<keyword evidence="6" id="KW-1185">Reference proteome</keyword>
<proteinExistence type="inferred from homology"/>
<organism evidence="5 6">
    <name type="scientific">Papaver atlanticum</name>
    <dbReference type="NCBI Taxonomy" id="357466"/>
    <lineage>
        <taxon>Eukaryota</taxon>
        <taxon>Viridiplantae</taxon>
        <taxon>Streptophyta</taxon>
        <taxon>Embryophyta</taxon>
        <taxon>Tracheophyta</taxon>
        <taxon>Spermatophyta</taxon>
        <taxon>Magnoliopsida</taxon>
        <taxon>Ranunculales</taxon>
        <taxon>Papaveraceae</taxon>
        <taxon>Papaveroideae</taxon>
        <taxon>Papaver</taxon>
    </lineage>
</organism>
<feature type="domain" description="Ubiquitin-like protease family profile" evidence="4">
    <location>
        <begin position="1"/>
        <end position="124"/>
    </location>
</feature>
<reference evidence="5" key="1">
    <citation type="submission" date="2022-04" db="EMBL/GenBank/DDBJ databases">
        <title>A functionally conserved STORR gene fusion in Papaver species that diverged 16.8 million years ago.</title>
        <authorList>
            <person name="Catania T."/>
        </authorList>
    </citation>
    <scope>NUCLEOTIDE SEQUENCE</scope>
    <source>
        <strain evidence="5">S-188037</strain>
    </source>
</reference>
<dbReference type="AlphaFoldDB" id="A0AAD4XDU4"/>
<evidence type="ECO:0000256" key="3">
    <source>
        <dbReference type="ARBA" id="ARBA00022801"/>
    </source>
</evidence>
<accession>A0AAD4XDU4</accession>